<dbReference type="EMBL" id="KN822081">
    <property type="protein sequence ID" value="KIM58752.1"/>
    <property type="molecule type" value="Genomic_DNA"/>
</dbReference>
<accession>A0A0C3A256</accession>
<evidence type="ECO:0000313" key="1">
    <source>
        <dbReference type="EMBL" id="KIM58752.1"/>
    </source>
</evidence>
<dbReference type="AlphaFoldDB" id="A0A0C3A256"/>
<evidence type="ECO:0000313" key="2">
    <source>
        <dbReference type="Proteomes" id="UP000053989"/>
    </source>
</evidence>
<gene>
    <name evidence="1" type="ORF">SCLCIDRAFT_1218289</name>
</gene>
<sequence length="91" mass="10331">MWTSNDRETRGQIEMRAKAVLDMVFENDKEHCKDQFFLFRVNEGTDEICPVISITSHSSFIDAFLRVAGHRPWALSTGGVIPVVIKASTKF</sequence>
<dbReference type="HOGENOM" id="CLU_2428371_0_0_1"/>
<dbReference type="OrthoDB" id="496981at2759"/>
<dbReference type="Proteomes" id="UP000053989">
    <property type="component" value="Unassembled WGS sequence"/>
</dbReference>
<dbReference type="InParanoid" id="A0A0C3A256"/>
<organism evidence="1 2">
    <name type="scientific">Scleroderma citrinum Foug A</name>
    <dbReference type="NCBI Taxonomy" id="1036808"/>
    <lineage>
        <taxon>Eukaryota</taxon>
        <taxon>Fungi</taxon>
        <taxon>Dikarya</taxon>
        <taxon>Basidiomycota</taxon>
        <taxon>Agaricomycotina</taxon>
        <taxon>Agaricomycetes</taxon>
        <taxon>Agaricomycetidae</taxon>
        <taxon>Boletales</taxon>
        <taxon>Sclerodermatineae</taxon>
        <taxon>Sclerodermataceae</taxon>
        <taxon>Scleroderma</taxon>
    </lineage>
</organism>
<name>A0A0C3A256_9AGAM</name>
<keyword evidence="2" id="KW-1185">Reference proteome</keyword>
<proteinExistence type="predicted"/>
<reference evidence="2" key="2">
    <citation type="submission" date="2015-01" db="EMBL/GenBank/DDBJ databases">
        <title>Evolutionary Origins and Diversification of the Mycorrhizal Mutualists.</title>
        <authorList>
            <consortium name="DOE Joint Genome Institute"/>
            <consortium name="Mycorrhizal Genomics Consortium"/>
            <person name="Kohler A."/>
            <person name="Kuo A."/>
            <person name="Nagy L.G."/>
            <person name="Floudas D."/>
            <person name="Copeland A."/>
            <person name="Barry K.W."/>
            <person name="Cichocki N."/>
            <person name="Veneault-Fourrey C."/>
            <person name="LaButti K."/>
            <person name="Lindquist E.A."/>
            <person name="Lipzen A."/>
            <person name="Lundell T."/>
            <person name="Morin E."/>
            <person name="Murat C."/>
            <person name="Riley R."/>
            <person name="Ohm R."/>
            <person name="Sun H."/>
            <person name="Tunlid A."/>
            <person name="Henrissat B."/>
            <person name="Grigoriev I.V."/>
            <person name="Hibbett D.S."/>
            <person name="Martin F."/>
        </authorList>
    </citation>
    <scope>NUCLEOTIDE SEQUENCE [LARGE SCALE GENOMIC DNA]</scope>
    <source>
        <strain evidence="2">Foug A</strain>
    </source>
</reference>
<reference evidence="1 2" key="1">
    <citation type="submission" date="2014-04" db="EMBL/GenBank/DDBJ databases">
        <authorList>
            <consortium name="DOE Joint Genome Institute"/>
            <person name="Kuo A."/>
            <person name="Kohler A."/>
            <person name="Nagy L.G."/>
            <person name="Floudas D."/>
            <person name="Copeland A."/>
            <person name="Barry K.W."/>
            <person name="Cichocki N."/>
            <person name="Veneault-Fourrey C."/>
            <person name="LaButti K."/>
            <person name="Lindquist E.A."/>
            <person name="Lipzen A."/>
            <person name="Lundell T."/>
            <person name="Morin E."/>
            <person name="Murat C."/>
            <person name="Sun H."/>
            <person name="Tunlid A."/>
            <person name="Henrissat B."/>
            <person name="Grigoriev I.V."/>
            <person name="Hibbett D.S."/>
            <person name="Martin F."/>
            <person name="Nordberg H.P."/>
            <person name="Cantor M.N."/>
            <person name="Hua S.X."/>
        </authorList>
    </citation>
    <scope>NUCLEOTIDE SEQUENCE [LARGE SCALE GENOMIC DNA]</scope>
    <source>
        <strain evidence="1 2">Foug A</strain>
    </source>
</reference>
<protein>
    <submittedName>
        <fullName evidence="1">Uncharacterized protein</fullName>
    </submittedName>
</protein>